<evidence type="ECO:0000256" key="3">
    <source>
        <dbReference type="ARBA" id="ARBA00022692"/>
    </source>
</evidence>
<dbReference type="AlphaFoldDB" id="A0A2T1DV68"/>
<dbReference type="InterPro" id="IPR051542">
    <property type="entry name" value="Hydrogenase_cytochrome"/>
</dbReference>
<comment type="subcellular location">
    <subcellularLocation>
        <location evidence="1">Cell membrane</location>
        <topology evidence="1">Multi-pass membrane protein</topology>
    </subcellularLocation>
</comment>
<comment type="caution">
    <text evidence="8">The sequence shown here is derived from an EMBL/GenBank/DDBJ whole genome shotgun (WGS) entry which is preliminary data.</text>
</comment>
<proteinExistence type="predicted"/>
<dbReference type="GO" id="GO:0022904">
    <property type="term" value="P:respiratory electron transport chain"/>
    <property type="evidence" value="ECO:0007669"/>
    <property type="project" value="InterPro"/>
</dbReference>
<feature type="transmembrane region" description="Helical" evidence="6">
    <location>
        <begin position="22"/>
        <end position="42"/>
    </location>
</feature>
<evidence type="ECO:0000256" key="6">
    <source>
        <dbReference type="SAM" id="Phobius"/>
    </source>
</evidence>
<keyword evidence="3 6" id="KW-0812">Transmembrane</keyword>
<keyword evidence="2" id="KW-1003">Cell membrane</keyword>
<dbReference type="InterPro" id="IPR016174">
    <property type="entry name" value="Di-haem_cyt_TM"/>
</dbReference>
<gene>
    <name evidence="8" type="ORF">C7B82_27205</name>
</gene>
<evidence type="ECO:0000259" key="7">
    <source>
        <dbReference type="Pfam" id="PF01292"/>
    </source>
</evidence>
<reference evidence="8 9" key="2">
    <citation type="submission" date="2018-03" db="EMBL/GenBank/DDBJ databases">
        <title>The ancient ancestry and fast evolution of plastids.</title>
        <authorList>
            <person name="Moore K.R."/>
            <person name="Magnabosco C."/>
            <person name="Momper L."/>
            <person name="Gold D.A."/>
            <person name="Bosak T."/>
            <person name="Fournier G.P."/>
        </authorList>
    </citation>
    <scope>NUCLEOTIDE SEQUENCE [LARGE SCALE GENOMIC DNA]</scope>
    <source>
        <strain evidence="8 9">ULC18</strain>
    </source>
</reference>
<evidence type="ECO:0000256" key="2">
    <source>
        <dbReference type="ARBA" id="ARBA00022475"/>
    </source>
</evidence>
<feature type="transmembrane region" description="Helical" evidence="6">
    <location>
        <begin position="72"/>
        <end position="93"/>
    </location>
</feature>
<evidence type="ECO:0000313" key="9">
    <source>
        <dbReference type="Proteomes" id="UP000239576"/>
    </source>
</evidence>
<dbReference type="OrthoDB" id="9781740at2"/>
<dbReference type="PANTHER" id="PTHR30485:SF1">
    <property type="entry name" value="CYTOCHROME YDHU-RELATED"/>
    <property type="match status" value="1"/>
</dbReference>
<dbReference type="Proteomes" id="UP000239576">
    <property type="component" value="Unassembled WGS sequence"/>
</dbReference>
<feature type="domain" description="Cytochrome b561 bacterial/Ni-hydrogenase" evidence="7">
    <location>
        <begin position="18"/>
        <end position="199"/>
    </location>
</feature>
<protein>
    <submittedName>
        <fullName evidence="8">Thiosulfate reductase cytochrome B subunit (Membrane anchoring protein)</fullName>
    </submittedName>
</protein>
<evidence type="ECO:0000256" key="1">
    <source>
        <dbReference type="ARBA" id="ARBA00004651"/>
    </source>
</evidence>
<dbReference type="EMBL" id="PVWK01000147">
    <property type="protein sequence ID" value="PSB24380.1"/>
    <property type="molecule type" value="Genomic_DNA"/>
</dbReference>
<evidence type="ECO:0000313" key="8">
    <source>
        <dbReference type="EMBL" id="PSB24380.1"/>
    </source>
</evidence>
<sequence length="200" mass="22846">MNAAVSAKRKLKTPSQAIAAKAFHWINIISLLLMMTSGLRIYNANPVFGGREGWHFPSFLVIGNGLAEGRDWHFAIMWLYALNLLGYGLYVFITRRWQHRFASSNDMKAIQVSQNEKRKTYAWHRLVYTAIVPILVLAIASGLAMYKPVQLHWLASLFGDWQTLRTIHFITVPTVLLFTFVHSLLALRVGTLRLVKSMFV</sequence>
<organism evidence="8 9">
    <name type="scientific">Stenomitos frigidus ULC18</name>
    <dbReference type="NCBI Taxonomy" id="2107698"/>
    <lineage>
        <taxon>Bacteria</taxon>
        <taxon>Bacillati</taxon>
        <taxon>Cyanobacteriota</taxon>
        <taxon>Cyanophyceae</taxon>
        <taxon>Leptolyngbyales</taxon>
        <taxon>Leptolyngbyaceae</taxon>
        <taxon>Stenomitos</taxon>
    </lineage>
</organism>
<dbReference type="Gene3D" id="1.20.950.20">
    <property type="entry name" value="Transmembrane di-heme cytochromes, Chain C"/>
    <property type="match status" value="1"/>
</dbReference>
<keyword evidence="4 6" id="KW-1133">Transmembrane helix</keyword>
<feature type="transmembrane region" description="Helical" evidence="6">
    <location>
        <begin position="126"/>
        <end position="146"/>
    </location>
</feature>
<dbReference type="RefSeq" id="WP_106260022.1">
    <property type="nucleotide sequence ID" value="NZ_CAWNSW010000097.1"/>
</dbReference>
<dbReference type="GO" id="GO:0009055">
    <property type="term" value="F:electron transfer activity"/>
    <property type="evidence" value="ECO:0007669"/>
    <property type="project" value="InterPro"/>
</dbReference>
<dbReference type="SUPFAM" id="SSF81342">
    <property type="entry name" value="Transmembrane di-heme cytochromes"/>
    <property type="match status" value="1"/>
</dbReference>
<name>A0A2T1DV68_9CYAN</name>
<accession>A0A2T1DV68</accession>
<dbReference type="PANTHER" id="PTHR30485">
    <property type="entry name" value="NI/FE-HYDROGENASE 1 B-TYPE CYTOCHROME SUBUNIT"/>
    <property type="match status" value="1"/>
</dbReference>
<evidence type="ECO:0000256" key="5">
    <source>
        <dbReference type="ARBA" id="ARBA00023136"/>
    </source>
</evidence>
<keyword evidence="9" id="KW-1185">Reference proteome</keyword>
<feature type="transmembrane region" description="Helical" evidence="6">
    <location>
        <begin position="166"/>
        <end position="187"/>
    </location>
</feature>
<reference evidence="9" key="1">
    <citation type="submission" date="2018-02" db="EMBL/GenBank/DDBJ databases">
        <authorList>
            <person name="Moore K."/>
            <person name="Momper L."/>
        </authorList>
    </citation>
    <scope>NUCLEOTIDE SEQUENCE [LARGE SCALE GENOMIC DNA]</scope>
    <source>
        <strain evidence="9">ULC18</strain>
    </source>
</reference>
<dbReference type="GO" id="GO:0020037">
    <property type="term" value="F:heme binding"/>
    <property type="evidence" value="ECO:0007669"/>
    <property type="project" value="TreeGrafter"/>
</dbReference>
<keyword evidence="5 6" id="KW-0472">Membrane</keyword>
<dbReference type="GO" id="GO:0005886">
    <property type="term" value="C:plasma membrane"/>
    <property type="evidence" value="ECO:0007669"/>
    <property type="project" value="UniProtKB-SubCell"/>
</dbReference>
<dbReference type="Pfam" id="PF01292">
    <property type="entry name" value="Ni_hydr_CYTB"/>
    <property type="match status" value="1"/>
</dbReference>
<dbReference type="InterPro" id="IPR011577">
    <property type="entry name" value="Cyt_b561_bac/Ni-Hgenase"/>
</dbReference>
<evidence type="ECO:0000256" key="4">
    <source>
        <dbReference type="ARBA" id="ARBA00022989"/>
    </source>
</evidence>